<dbReference type="GO" id="GO:0004180">
    <property type="term" value="F:carboxypeptidase activity"/>
    <property type="evidence" value="ECO:0007669"/>
    <property type="project" value="UniProtKB-KW"/>
</dbReference>
<dbReference type="Gene3D" id="3.30.70.360">
    <property type="match status" value="1"/>
</dbReference>
<comment type="caution">
    <text evidence="5">The sequence shown here is derived from an EMBL/GenBank/DDBJ whole genome shotgun (WGS) entry which is preliminary data.</text>
</comment>
<protein>
    <submittedName>
        <fullName evidence="5">Carboxypeptidase G2</fullName>
        <ecNumber evidence="5">3.4.17.11</ecNumber>
    </submittedName>
</protein>
<dbReference type="PANTHER" id="PTHR42994">
    <property type="entry name" value="PEPTIDASE T"/>
    <property type="match status" value="1"/>
</dbReference>
<keyword evidence="2 5" id="KW-0378">Hydrolase</keyword>
<dbReference type="EC" id="3.4.17.11" evidence="5"/>
<dbReference type="PANTHER" id="PTHR42994:SF2">
    <property type="entry name" value="PEPTIDASE"/>
    <property type="match status" value="1"/>
</dbReference>
<dbReference type="Pfam" id="PF01546">
    <property type="entry name" value="Peptidase_M20"/>
    <property type="match status" value="1"/>
</dbReference>
<dbReference type="Gene3D" id="3.40.630.10">
    <property type="entry name" value="Zn peptidases"/>
    <property type="match status" value="1"/>
</dbReference>
<evidence type="ECO:0000259" key="4">
    <source>
        <dbReference type="Pfam" id="PF07687"/>
    </source>
</evidence>
<dbReference type="Proteomes" id="UP000315010">
    <property type="component" value="Unassembled WGS sequence"/>
</dbReference>
<comment type="cofactor">
    <cofactor evidence="1">
        <name>Zn(2+)</name>
        <dbReference type="ChEBI" id="CHEBI:29105"/>
    </cofactor>
</comment>
<dbReference type="SUPFAM" id="SSF55031">
    <property type="entry name" value="Bacterial exopeptidase dimerisation domain"/>
    <property type="match status" value="1"/>
</dbReference>
<dbReference type="InterPro" id="IPR002933">
    <property type="entry name" value="Peptidase_M20"/>
</dbReference>
<accession>A0A5C5YNU7</accession>
<keyword evidence="5" id="KW-0121">Carboxypeptidase</keyword>
<gene>
    <name evidence="5" type="primary">cpg2</name>
    <name evidence="5" type="ORF">CA13_71280</name>
</gene>
<dbReference type="EMBL" id="SJPJ01000002">
    <property type="protein sequence ID" value="TWT76631.1"/>
    <property type="molecule type" value="Genomic_DNA"/>
</dbReference>
<name>A0A5C5YNU7_9BACT</name>
<evidence type="ECO:0000256" key="3">
    <source>
        <dbReference type="ARBA" id="ARBA00022833"/>
    </source>
</evidence>
<evidence type="ECO:0000313" key="6">
    <source>
        <dbReference type="Proteomes" id="UP000315010"/>
    </source>
</evidence>
<evidence type="ECO:0000313" key="5">
    <source>
        <dbReference type="EMBL" id="TWT76631.1"/>
    </source>
</evidence>
<sequence>MKSENDMDADIALKRFIDLTQIPGRSGEERDVADRIVEMLVTAGLDESQIQFDDAHSRTHLKGNCGNLIVTLPGNRSGVRTMLSAHMDTVPICVGSQPVVDQGQVRSSVKTGLGADDRSGCAAILTAAIERIRLGDENFPPAVIAFFIQEEIGLHGARCLDVAKVGQIDRAFNFDGGSPDKIRTGAVGGERINIKLTGTPAHAGVAPEQGASAIVMAAKAIADLDGRGWLGKVVKDEGVGTANVGIINGGDATNVITPEVTLRAEGRSHDAAMRTRIVQEIRDAFTKAAESVMTDSGVKGTIDFDSNVDYESFRLSDDHPSVEAASVAIKRIDRTPTCEVANGGLDANWLFQHGIEAVTLGCGQKNIHTVDERLEIGDFLDACRIASWLITAGA</sequence>
<keyword evidence="3" id="KW-0862">Zinc</keyword>
<dbReference type="SUPFAM" id="SSF53187">
    <property type="entry name" value="Zn-dependent exopeptidases"/>
    <property type="match status" value="1"/>
</dbReference>
<dbReference type="InterPro" id="IPR036264">
    <property type="entry name" value="Bact_exopeptidase_dim_dom"/>
</dbReference>
<reference evidence="5 6" key="1">
    <citation type="submission" date="2019-02" db="EMBL/GenBank/DDBJ databases">
        <title>Deep-cultivation of Planctomycetes and their phenomic and genomic characterization uncovers novel biology.</title>
        <authorList>
            <person name="Wiegand S."/>
            <person name="Jogler M."/>
            <person name="Boedeker C."/>
            <person name="Pinto D."/>
            <person name="Vollmers J."/>
            <person name="Rivas-Marin E."/>
            <person name="Kohn T."/>
            <person name="Peeters S.H."/>
            <person name="Heuer A."/>
            <person name="Rast P."/>
            <person name="Oberbeckmann S."/>
            <person name="Bunk B."/>
            <person name="Jeske O."/>
            <person name="Meyerdierks A."/>
            <person name="Storesund J.E."/>
            <person name="Kallscheuer N."/>
            <person name="Luecker S."/>
            <person name="Lage O.M."/>
            <person name="Pohl T."/>
            <person name="Merkel B.J."/>
            <person name="Hornburger P."/>
            <person name="Mueller R.-W."/>
            <person name="Bruemmer F."/>
            <person name="Labrenz M."/>
            <person name="Spormann A.M."/>
            <person name="Op Den Camp H."/>
            <person name="Overmann J."/>
            <person name="Amann R."/>
            <person name="Jetten M.S.M."/>
            <person name="Mascher T."/>
            <person name="Medema M.H."/>
            <person name="Devos D.P."/>
            <person name="Kaster A.-K."/>
            <person name="Ovreas L."/>
            <person name="Rohde M."/>
            <person name="Galperin M.Y."/>
            <person name="Jogler C."/>
        </authorList>
    </citation>
    <scope>NUCLEOTIDE SEQUENCE [LARGE SCALE GENOMIC DNA]</scope>
    <source>
        <strain evidence="5 6">CA13</strain>
    </source>
</reference>
<feature type="domain" description="Peptidase M20 dimerisation" evidence="4">
    <location>
        <begin position="192"/>
        <end position="290"/>
    </location>
</feature>
<proteinExistence type="predicted"/>
<keyword evidence="5" id="KW-0645">Protease</keyword>
<evidence type="ECO:0000256" key="1">
    <source>
        <dbReference type="ARBA" id="ARBA00001947"/>
    </source>
</evidence>
<dbReference type="InterPro" id="IPR011650">
    <property type="entry name" value="Peptidase_M20_dimer"/>
</dbReference>
<evidence type="ECO:0000256" key="2">
    <source>
        <dbReference type="ARBA" id="ARBA00022801"/>
    </source>
</evidence>
<keyword evidence="6" id="KW-1185">Reference proteome</keyword>
<dbReference type="AlphaFoldDB" id="A0A5C5YNU7"/>
<dbReference type="Pfam" id="PF07687">
    <property type="entry name" value="M20_dimer"/>
    <property type="match status" value="1"/>
</dbReference>
<organism evidence="5 6">
    <name type="scientific">Novipirellula herctigrandis</name>
    <dbReference type="NCBI Taxonomy" id="2527986"/>
    <lineage>
        <taxon>Bacteria</taxon>
        <taxon>Pseudomonadati</taxon>
        <taxon>Planctomycetota</taxon>
        <taxon>Planctomycetia</taxon>
        <taxon>Pirellulales</taxon>
        <taxon>Pirellulaceae</taxon>
        <taxon>Novipirellula</taxon>
    </lineage>
</organism>
<dbReference type="RefSeq" id="WP_419195279.1">
    <property type="nucleotide sequence ID" value="NZ_SJPJ01000002.1"/>
</dbReference>